<sequence length="210" mass="21990">MIAAVTCGDDDGSSRRSSEGGGGGGGRRRRRRRRRLLSAGPCCSERPTSTTTAGAAAMLLNEPSTTNTVAGARNANGTSQAVSDAGSTAKEQCPFEIQEVPWSTRVHGLLRSAAASSEDNRARESHFWWKAATGNPEGTLNDRSRRLFSPGTIEHSAHFGVTGASSATRQHSHDRREGGVRGCAQKTPPAATAPPAARGPADVVTTEILQ</sequence>
<feature type="compositionally biased region" description="Low complexity" evidence="1">
    <location>
        <begin position="188"/>
        <end position="201"/>
    </location>
</feature>
<evidence type="ECO:0000256" key="1">
    <source>
        <dbReference type="SAM" id="MobiDB-lite"/>
    </source>
</evidence>
<organism evidence="2 3">
    <name type="scientific">Rhipicephalus sanguineus</name>
    <name type="common">Brown dog tick</name>
    <name type="synonym">Ixodes sanguineus</name>
    <dbReference type="NCBI Taxonomy" id="34632"/>
    <lineage>
        <taxon>Eukaryota</taxon>
        <taxon>Metazoa</taxon>
        <taxon>Ecdysozoa</taxon>
        <taxon>Arthropoda</taxon>
        <taxon>Chelicerata</taxon>
        <taxon>Arachnida</taxon>
        <taxon>Acari</taxon>
        <taxon>Parasitiformes</taxon>
        <taxon>Ixodida</taxon>
        <taxon>Ixodoidea</taxon>
        <taxon>Ixodidae</taxon>
        <taxon>Rhipicephalinae</taxon>
        <taxon>Rhipicephalus</taxon>
        <taxon>Rhipicephalus</taxon>
    </lineage>
</organism>
<evidence type="ECO:0000313" key="2">
    <source>
        <dbReference type="EMBL" id="KAH7942847.1"/>
    </source>
</evidence>
<proteinExistence type="predicted"/>
<accession>A0A9D4SR86</accession>
<feature type="region of interest" description="Disordered" evidence="1">
    <location>
        <begin position="160"/>
        <end position="210"/>
    </location>
</feature>
<gene>
    <name evidence="2" type="ORF">HPB52_002024</name>
</gene>
<dbReference type="EMBL" id="JABSTV010001253">
    <property type="protein sequence ID" value="KAH7942847.1"/>
    <property type="molecule type" value="Genomic_DNA"/>
</dbReference>
<reference evidence="2" key="1">
    <citation type="journal article" date="2020" name="Cell">
        <title>Large-Scale Comparative Analyses of Tick Genomes Elucidate Their Genetic Diversity and Vector Capacities.</title>
        <authorList>
            <consortium name="Tick Genome and Microbiome Consortium (TIGMIC)"/>
            <person name="Jia N."/>
            <person name="Wang J."/>
            <person name="Shi W."/>
            <person name="Du L."/>
            <person name="Sun Y."/>
            <person name="Zhan W."/>
            <person name="Jiang J.F."/>
            <person name="Wang Q."/>
            <person name="Zhang B."/>
            <person name="Ji P."/>
            <person name="Bell-Sakyi L."/>
            <person name="Cui X.M."/>
            <person name="Yuan T.T."/>
            <person name="Jiang B.G."/>
            <person name="Yang W.F."/>
            <person name="Lam T.T."/>
            <person name="Chang Q.C."/>
            <person name="Ding S.J."/>
            <person name="Wang X.J."/>
            <person name="Zhu J.G."/>
            <person name="Ruan X.D."/>
            <person name="Zhao L."/>
            <person name="Wei J.T."/>
            <person name="Ye R.Z."/>
            <person name="Que T.C."/>
            <person name="Du C.H."/>
            <person name="Zhou Y.H."/>
            <person name="Cheng J.X."/>
            <person name="Dai P.F."/>
            <person name="Guo W.B."/>
            <person name="Han X.H."/>
            <person name="Huang E.J."/>
            <person name="Li L.F."/>
            <person name="Wei W."/>
            <person name="Gao Y.C."/>
            <person name="Liu J.Z."/>
            <person name="Shao H.Z."/>
            <person name="Wang X."/>
            <person name="Wang C.C."/>
            <person name="Yang T.C."/>
            <person name="Huo Q.B."/>
            <person name="Li W."/>
            <person name="Chen H.Y."/>
            <person name="Chen S.E."/>
            <person name="Zhou L.G."/>
            <person name="Ni X.B."/>
            <person name="Tian J.H."/>
            <person name="Sheng Y."/>
            <person name="Liu T."/>
            <person name="Pan Y.S."/>
            <person name="Xia L.Y."/>
            <person name="Li J."/>
            <person name="Zhao F."/>
            <person name="Cao W.C."/>
        </authorList>
    </citation>
    <scope>NUCLEOTIDE SEQUENCE</scope>
    <source>
        <strain evidence="2">Rsan-2018</strain>
    </source>
</reference>
<name>A0A9D4SR86_RHISA</name>
<feature type="region of interest" description="Disordered" evidence="1">
    <location>
        <begin position="1"/>
        <end position="51"/>
    </location>
</feature>
<dbReference type="Proteomes" id="UP000821837">
    <property type="component" value="Unassembled WGS sequence"/>
</dbReference>
<dbReference type="AlphaFoldDB" id="A0A9D4SR86"/>
<comment type="caution">
    <text evidence="2">The sequence shown here is derived from an EMBL/GenBank/DDBJ whole genome shotgun (WGS) entry which is preliminary data.</text>
</comment>
<keyword evidence="3" id="KW-1185">Reference proteome</keyword>
<protein>
    <submittedName>
        <fullName evidence="2">Uncharacterized protein</fullName>
    </submittedName>
</protein>
<reference evidence="2" key="2">
    <citation type="submission" date="2021-09" db="EMBL/GenBank/DDBJ databases">
        <authorList>
            <person name="Jia N."/>
            <person name="Wang J."/>
            <person name="Shi W."/>
            <person name="Du L."/>
            <person name="Sun Y."/>
            <person name="Zhan W."/>
            <person name="Jiang J."/>
            <person name="Wang Q."/>
            <person name="Zhang B."/>
            <person name="Ji P."/>
            <person name="Sakyi L.B."/>
            <person name="Cui X."/>
            <person name="Yuan T."/>
            <person name="Jiang B."/>
            <person name="Yang W."/>
            <person name="Lam T.T.-Y."/>
            <person name="Chang Q."/>
            <person name="Ding S."/>
            <person name="Wang X."/>
            <person name="Zhu J."/>
            <person name="Ruan X."/>
            <person name="Zhao L."/>
            <person name="Wei J."/>
            <person name="Que T."/>
            <person name="Du C."/>
            <person name="Cheng J."/>
            <person name="Dai P."/>
            <person name="Han X."/>
            <person name="Huang E."/>
            <person name="Gao Y."/>
            <person name="Liu J."/>
            <person name="Shao H."/>
            <person name="Ye R."/>
            <person name="Li L."/>
            <person name="Wei W."/>
            <person name="Wang X."/>
            <person name="Wang C."/>
            <person name="Huo Q."/>
            <person name="Li W."/>
            <person name="Guo W."/>
            <person name="Chen H."/>
            <person name="Chen S."/>
            <person name="Zhou L."/>
            <person name="Zhou L."/>
            <person name="Ni X."/>
            <person name="Tian J."/>
            <person name="Zhou Y."/>
            <person name="Sheng Y."/>
            <person name="Liu T."/>
            <person name="Pan Y."/>
            <person name="Xia L."/>
            <person name="Li J."/>
            <person name="Zhao F."/>
            <person name="Cao W."/>
        </authorList>
    </citation>
    <scope>NUCLEOTIDE SEQUENCE</scope>
    <source>
        <strain evidence="2">Rsan-2018</strain>
        <tissue evidence="2">Larvae</tissue>
    </source>
</reference>
<evidence type="ECO:0000313" key="3">
    <source>
        <dbReference type="Proteomes" id="UP000821837"/>
    </source>
</evidence>
<feature type="compositionally biased region" description="Basic residues" evidence="1">
    <location>
        <begin position="26"/>
        <end position="36"/>
    </location>
</feature>